<organism evidence="1 2">
    <name type="scientific">Racocetra persica</name>
    <dbReference type="NCBI Taxonomy" id="160502"/>
    <lineage>
        <taxon>Eukaryota</taxon>
        <taxon>Fungi</taxon>
        <taxon>Fungi incertae sedis</taxon>
        <taxon>Mucoromycota</taxon>
        <taxon>Glomeromycotina</taxon>
        <taxon>Glomeromycetes</taxon>
        <taxon>Diversisporales</taxon>
        <taxon>Gigasporaceae</taxon>
        <taxon>Racocetra</taxon>
    </lineage>
</organism>
<accession>A0ACA9RHJ0</accession>
<reference evidence="1" key="1">
    <citation type="submission" date="2021-06" db="EMBL/GenBank/DDBJ databases">
        <authorList>
            <person name="Kallberg Y."/>
            <person name="Tangrot J."/>
            <person name="Rosling A."/>
        </authorList>
    </citation>
    <scope>NUCLEOTIDE SEQUENCE</scope>
    <source>
        <strain evidence="1">MA461A</strain>
    </source>
</reference>
<gene>
    <name evidence="1" type="ORF">RPERSI_LOCUS19569</name>
</gene>
<sequence>IRTIKRQQSQIIENRGVTGKRVTLRMPIDSVELKVSIKVLGYILVFILQWIPAIPYDIYQFNGRAAPWVYCMVIASVNSGVSWSRYGSSNSSSSHEQFIDGSKASSATLNHSNNHVKSIDIENGSPDINRN</sequence>
<proteinExistence type="predicted"/>
<protein>
    <submittedName>
        <fullName evidence="1">36352_t:CDS:1</fullName>
    </submittedName>
</protein>
<dbReference type="Proteomes" id="UP000789920">
    <property type="component" value="Unassembled WGS sequence"/>
</dbReference>
<evidence type="ECO:0000313" key="2">
    <source>
        <dbReference type="Proteomes" id="UP000789920"/>
    </source>
</evidence>
<feature type="non-terminal residue" evidence="1">
    <location>
        <position position="1"/>
    </location>
</feature>
<name>A0ACA9RHJ0_9GLOM</name>
<evidence type="ECO:0000313" key="1">
    <source>
        <dbReference type="EMBL" id="CAG8793429.1"/>
    </source>
</evidence>
<dbReference type="EMBL" id="CAJVQC010053833">
    <property type="protein sequence ID" value="CAG8793429.1"/>
    <property type="molecule type" value="Genomic_DNA"/>
</dbReference>
<keyword evidence="2" id="KW-1185">Reference proteome</keyword>
<comment type="caution">
    <text evidence="1">The sequence shown here is derived from an EMBL/GenBank/DDBJ whole genome shotgun (WGS) entry which is preliminary data.</text>
</comment>